<comment type="catalytic activity">
    <reaction evidence="8">
        <text>L-tyrosyl-[protein] + ATP = O-phospho-L-tyrosyl-[protein] + ADP + H(+)</text>
        <dbReference type="Rhea" id="RHEA:10596"/>
        <dbReference type="Rhea" id="RHEA-COMP:10136"/>
        <dbReference type="Rhea" id="RHEA-COMP:20101"/>
        <dbReference type="ChEBI" id="CHEBI:15378"/>
        <dbReference type="ChEBI" id="CHEBI:30616"/>
        <dbReference type="ChEBI" id="CHEBI:46858"/>
        <dbReference type="ChEBI" id="CHEBI:61978"/>
        <dbReference type="ChEBI" id="CHEBI:456216"/>
        <dbReference type="EC" id="2.7.10.2"/>
    </reaction>
</comment>
<dbReference type="InterPro" id="IPR005702">
    <property type="entry name" value="Wzc-like_C"/>
</dbReference>
<evidence type="ECO:0000256" key="2">
    <source>
        <dbReference type="ARBA" id="ARBA00011903"/>
    </source>
</evidence>
<dbReference type="SUPFAM" id="SSF52540">
    <property type="entry name" value="P-loop containing nucleoside triphosphate hydrolases"/>
    <property type="match status" value="1"/>
</dbReference>
<dbReference type="STRING" id="1413210.U472_14710"/>
<dbReference type="GO" id="GO:0005524">
    <property type="term" value="F:ATP binding"/>
    <property type="evidence" value="ECO:0007669"/>
    <property type="project" value="UniProtKB-KW"/>
</dbReference>
<accession>A0A285GM50</accession>
<dbReference type="EMBL" id="OBDZ01000008">
    <property type="protein sequence ID" value="SNY24508.1"/>
    <property type="molecule type" value="Genomic_DNA"/>
</dbReference>
<evidence type="ECO:0000256" key="6">
    <source>
        <dbReference type="ARBA" id="ARBA00022840"/>
    </source>
</evidence>
<evidence type="ECO:0000256" key="1">
    <source>
        <dbReference type="ARBA" id="ARBA00007316"/>
    </source>
</evidence>
<dbReference type="InterPro" id="IPR025669">
    <property type="entry name" value="AAA_dom"/>
</dbReference>
<reference evidence="11" key="1">
    <citation type="submission" date="2017-09" db="EMBL/GenBank/DDBJ databases">
        <authorList>
            <person name="Varghese N."/>
            <person name="Submissions S."/>
        </authorList>
    </citation>
    <scope>NUCLEOTIDE SEQUENCE [LARGE SCALE GENOMIC DNA]</scope>
    <source>
        <strain evidence="11">MSL47</strain>
    </source>
</reference>
<comment type="similarity">
    <text evidence="1">Belongs to the CpsD/CapB family.</text>
</comment>
<dbReference type="GO" id="GO:0005886">
    <property type="term" value="C:plasma membrane"/>
    <property type="evidence" value="ECO:0007669"/>
    <property type="project" value="TreeGrafter"/>
</dbReference>
<dbReference type="NCBIfam" id="TIGR01007">
    <property type="entry name" value="eps_fam"/>
    <property type="match status" value="1"/>
</dbReference>
<keyword evidence="4" id="KW-0547">Nucleotide-binding</keyword>
<evidence type="ECO:0000256" key="5">
    <source>
        <dbReference type="ARBA" id="ARBA00022777"/>
    </source>
</evidence>
<dbReference type="GO" id="GO:0004715">
    <property type="term" value="F:non-membrane spanning protein tyrosine kinase activity"/>
    <property type="evidence" value="ECO:0007669"/>
    <property type="project" value="UniProtKB-EC"/>
</dbReference>
<keyword evidence="3" id="KW-0808">Transferase</keyword>
<dbReference type="FunFam" id="3.40.50.300:FF:000527">
    <property type="entry name" value="Tyrosine-protein kinase etk"/>
    <property type="match status" value="1"/>
</dbReference>
<dbReference type="Gene3D" id="3.40.50.300">
    <property type="entry name" value="P-loop containing nucleotide triphosphate hydrolases"/>
    <property type="match status" value="1"/>
</dbReference>
<keyword evidence="7" id="KW-0829">Tyrosine-protein kinase</keyword>
<evidence type="ECO:0000256" key="3">
    <source>
        <dbReference type="ARBA" id="ARBA00022679"/>
    </source>
</evidence>
<evidence type="ECO:0000256" key="7">
    <source>
        <dbReference type="ARBA" id="ARBA00023137"/>
    </source>
</evidence>
<evidence type="ECO:0000256" key="4">
    <source>
        <dbReference type="ARBA" id="ARBA00022741"/>
    </source>
</evidence>
<dbReference type="AlphaFoldDB" id="A0A285GM50"/>
<dbReference type="CDD" id="cd05387">
    <property type="entry name" value="BY-kinase"/>
    <property type="match status" value="1"/>
</dbReference>
<dbReference type="InterPro" id="IPR027417">
    <property type="entry name" value="P-loop_NTPase"/>
</dbReference>
<dbReference type="EC" id="2.7.10.2" evidence="2"/>
<dbReference type="GO" id="GO:0042802">
    <property type="term" value="F:identical protein binding"/>
    <property type="evidence" value="ECO:0007669"/>
    <property type="project" value="UniProtKB-ARBA"/>
</dbReference>
<gene>
    <name evidence="10" type="ORF">SAMN06265827_108127</name>
</gene>
<dbReference type="Pfam" id="PF13614">
    <property type="entry name" value="AAA_31"/>
    <property type="match status" value="1"/>
</dbReference>
<keyword evidence="11" id="KW-1185">Reference proteome</keyword>
<dbReference type="PANTHER" id="PTHR32309:SF13">
    <property type="entry name" value="FERRIC ENTEROBACTIN TRANSPORT PROTEIN FEPE"/>
    <property type="match status" value="1"/>
</dbReference>
<dbReference type="RefSeq" id="WP_253250702.1">
    <property type="nucleotide sequence ID" value="NZ_OBDZ01000008.1"/>
</dbReference>
<dbReference type="PANTHER" id="PTHR32309">
    <property type="entry name" value="TYROSINE-PROTEIN KINASE"/>
    <property type="match status" value="1"/>
</dbReference>
<feature type="domain" description="AAA" evidence="9">
    <location>
        <begin position="57"/>
        <end position="194"/>
    </location>
</feature>
<proteinExistence type="inferred from homology"/>
<evidence type="ECO:0000256" key="8">
    <source>
        <dbReference type="ARBA" id="ARBA00051245"/>
    </source>
</evidence>
<organism evidence="10 11">
    <name type="scientific">Orenia metallireducens</name>
    <dbReference type="NCBI Taxonomy" id="1413210"/>
    <lineage>
        <taxon>Bacteria</taxon>
        <taxon>Bacillati</taxon>
        <taxon>Bacillota</taxon>
        <taxon>Clostridia</taxon>
        <taxon>Halanaerobiales</taxon>
        <taxon>Halobacteroidaceae</taxon>
        <taxon>Orenia</taxon>
    </lineage>
</organism>
<keyword evidence="5" id="KW-0418">Kinase</keyword>
<dbReference type="Proteomes" id="UP000219573">
    <property type="component" value="Unassembled WGS sequence"/>
</dbReference>
<name>A0A285GM50_9FIRM</name>
<keyword evidence="6" id="KW-0067">ATP-binding</keyword>
<sequence length="247" mass="27440">MFDMFKKNKQKDSRSLLKTRNNELIVKHNPKSPASEAYRSIRTNISFLSPDNPLTKIAITSSGPSEGKSLTIANLAVSMAQNGKNVIIIDADMRKPMQHKFYDLPNFEGLSNILTGEIDFEDGLRETGIDGLQVITTGTTPPNPAELLNSKRMEEIIKRADKEADMVFIDTPPVIAVTDAAVLSNKVDGVILIVASHQTEESMIVRAKEQLDKVNANIIGTIITKYPVNSRGGYYDYYYYYGNSFKG</sequence>
<evidence type="ECO:0000259" key="9">
    <source>
        <dbReference type="Pfam" id="PF13614"/>
    </source>
</evidence>
<evidence type="ECO:0000313" key="11">
    <source>
        <dbReference type="Proteomes" id="UP000219573"/>
    </source>
</evidence>
<protein>
    <recommendedName>
        <fullName evidence="2">non-specific protein-tyrosine kinase</fullName>
        <ecNumber evidence="2">2.7.10.2</ecNumber>
    </recommendedName>
</protein>
<dbReference type="InterPro" id="IPR050445">
    <property type="entry name" value="Bact_polysacc_biosynth/exp"/>
</dbReference>
<evidence type="ECO:0000313" key="10">
    <source>
        <dbReference type="EMBL" id="SNY24508.1"/>
    </source>
</evidence>